<proteinExistence type="predicted"/>
<dbReference type="CDD" id="cd02440">
    <property type="entry name" value="AdoMet_MTases"/>
    <property type="match status" value="1"/>
</dbReference>
<dbReference type="InterPro" id="IPR029063">
    <property type="entry name" value="SAM-dependent_MTases_sf"/>
</dbReference>
<sequence length="316" mass="35584">MSDSASDGHISVDETANDSAFDSVAESEISTESLASSIYEKYLAPNDEAEQDRLDIFHHINLLMLDGELLTAPIPKDPQMILDIGTGTGIWAIDAGEKYPSAKVIGTDLSPIQPNWVPPNVEFQIDDAEQEWTWPKNHFDLVHIRNLNGAIKDWNFLLKEAFRTTKPGGWVDITEYEFHLYSDDGTYHKDLGMYKYYNLVNKAADKSGRPFGIASHIAPILEACGFEEIRVKMMKLPLGTWPADPKLKEIGAFFTLAAETGFEALGMAYLTRVLGMEVEDVNELLRKINGEIKNRKIHAYGKQYYYTARKPLNCDE</sequence>
<keyword evidence="3" id="KW-1185">Reference proteome</keyword>
<dbReference type="Gene3D" id="3.40.50.150">
    <property type="entry name" value="Vaccinia Virus protein VP39"/>
    <property type="match status" value="1"/>
</dbReference>
<reference evidence="2 3" key="1">
    <citation type="journal article" date="2018" name="Nat. Ecol. Evol.">
        <title>Pezizomycetes genomes reveal the molecular basis of ectomycorrhizal truffle lifestyle.</title>
        <authorList>
            <person name="Murat C."/>
            <person name="Payen T."/>
            <person name="Noel B."/>
            <person name="Kuo A."/>
            <person name="Morin E."/>
            <person name="Chen J."/>
            <person name="Kohler A."/>
            <person name="Krizsan K."/>
            <person name="Balestrini R."/>
            <person name="Da Silva C."/>
            <person name="Montanini B."/>
            <person name="Hainaut M."/>
            <person name="Levati E."/>
            <person name="Barry K.W."/>
            <person name="Belfiori B."/>
            <person name="Cichocki N."/>
            <person name="Clum A."/>
            <person name="Dockter R.B."/>
            <person name="Fauchery L."/>
            <person name="Guy J."/>
            <person name="Iotti M."/>
            <person name="Le Tacon F."/>
            <person name="Lindquist E.A."/>
            <person name="Lipzen A."/>
            <person name="Malagnac F."/>
            <person name="Mello A."/>
            <person name="Molinier V."/>
            <person name="Miyauchi S."/>
            <person name="Poulain J."/>
            <person name="Riccioni C."/>
            <person name="Rubini A."/>
            <person name="Sitrit Y."/>
            <person name="Splivallo R."/>
            <person name="Traeger S."/>
            <person name="Wang M."/>
            <person name="Zifcakova L."/>
            <person name="Wipf D."/>
            <person name="Zambonelli A."/>
            <person name="Paolocci F."/>
            <person name="Nowrousian M."/>
            <person name="Ottonello S."/>
            <person name="Baldrian P."/>
            <person name="Spatafora J.W."/>
            <person name="Henrissat B."/>
            <person name="Nagy L.G."/>
            <person name="Aury J.M."/>
            <person name="Wincker P."/>
            <person name="Grigoriev I.V."/>
            <person name="Bonfante P."/>
            <person name="Martin F.M."/>
        </authorList>
    </citation>
    <scope>NUCLEOTIDE SEQUENCE [LARGE SCALE GENOMIC DNA]</scope>
    <source>
        <strain evidence="2 3">CCBAS932</strain>
    </source>
</reference>
<feature type="region of interest" description="Disordered" evidence="1">
    <location>
        <begin position="1"/>
        <end position="24"/>
    </location>
</feature>
<keyword evidence="2" id="KW-0808">Transferase</keyword>
<dbReference type="InParanoid" id="A0A3N4KW95"/>
<dbReference type="Pfam" id="PF13489">
    <property type="entry name" value="Methyltransf_23"/>
    <property type="match status" value="1"/>
</dbReference>
<dbReference type="SUPFAM" id="SSF53335">
    <property type="entry name" value="S-adenosyl-L-methionine-dependent methyltransferases"/>
    <property type="match status" value="1"/>
</dbReference>
<dbReference type="STRING" id="1392247.A0A3N4KW95"/>
<protein>
    <submittedName>
        <fullName evidence="2">S-adenosyl-L-methionine-dependent methyltransferase</fullName>
    </submittedName>
</protein>
<gene>
    <name evidence="2" type="ORF">P167DRAFT_576693</name>
</gene>
<dbReference type="AlphaFoldDB" id="A0A3N4KW95"/>
<dbReference type="OrthoDB" id="2013972at2759"/>
<dbReference type="EMBL" id="ML119146">
    <property type="protein sequence ID" value="RPB10055.1"/>
    <property type="molecule type" value="Genomic_DNA"/>
</dbReference>
<evidence type="ECO:0000313" key="3">
    <source>
        <dbReference type="Proteomes" id="UP000277580"/>
    </source>
</evidence>
<name>A0A3N4KW95_9PEZI</name>
<dbReference type="PANTHER" id="PTHR43591">
    <property type="entry name" value="METHYLTRANSFERASE"/>
    <property type="match status" value="1"/>
</dbReference>
<accession>A0A3N4KW95</accession>
<evidence type="ECO:0000313" key="2">
    <source>
        <dbReference type="EMBL" id="RPB10055.1"/>
    </source>
</evidence>
<dbReference type="Proteomes" id="UP000277580">
    <property type="component" value="Unassembled WGS sequence"/>
</dbReference>
<dbReference type="GO" id="GO:0032259">
    <property type="term" value="P:methylation"/>
    <property type="evidence" value="ECO:0007669"/>
    <property type="project" value="UniProtKB-KW"/>
</dbReference>
<evidence type="ECO:0000256" key="1">
    <source>
        <dbReference type="SAM" id="MobiDB-lite"/>
    </source>
</evidence>
<dbReference type="PANTHER" id="PTHR43591:SF10">
    <property type="entry name" value="ABC TRANSMEMBRANE TYPE-1 DOMAIN-CONTAINING PROTEIN-RELATED"/>
    <property type="match status" value="1"/>
</dbReference>
<dbReference type="GO" id="GO:0008168">
    <property type="term" value="F:methyltransferase activity"/>
    <property type="evidence" value="ECO:0007669"/>
    <property type="project" value="UniProtKB-KW"/>
</dbReference>
<organism evidence="2 3">
    <name type="scientific">Morchella conica CCBAS932</name>
    <dbReference type="NCBI Taxonomy" id="1392247"/>
    <lineage>
        <taxon>Eukaryota</taxon>
        <taxon>Fungi</taxon>
        <taxon>Dikarya</taxon>
        <taxon>Ascomycota</taxon>
        <taxon>Pezizomycotina</taxon>
        <taxon>Pezizomycetes</taxon>
        <taxon>Pezizales</taxon>
        <taxon>Morchellaceae</taxon>
        <taxon>Morchella</taxon>
    </lineage>
</organism>
<keyword evidence="2" id="KW-0489">Methyltransferase</keyword>